<dbReference type="EMBL" id="QZMU01000001">
    <property type="protein sequence ID" value="RRQ21914.1"/>
    <property type="molecule type" value="Genomic_DNA"/>
</dbReference>
<evidence type="ECO:0000256" key="1">
    <source>
        <dbReference type="SAM" id="MobiDB-lite"/>
    </source>
</evidence>
<dbReference type="Proteomes" id="UP000287798">
    <property type="component" value="Unassembled WGS sequence"/>
</dbReference>
<dbReference type="Pfam" id="PF11123">
    <property type="entry name" value="DNA_Packaging_2"/>
    <property type="match status" value="1"/>
</dbReference>
<reference evidence="2 3" key="1">
    <citation type="journal article" date="2010" name="Int. J. Syst. Evol. Microbiol.">
        <title>Thiohalobacter thiocyanaticus gen. nov., sp. nov., a moderately halophilic, sulfur-oxidizing gammaproteobacterium from hypersaline lakes, that utilizes thiocyanate.</title>
        <authorList>
            <person name="Sorokin D.Y."/>
            <person name="Kovaleva O.L."/>
            <person name="Tourova T.P."/>
            <person name="Muyzer G."/>
        </authorList>
    </citation>
    <scope>NUCLEOTIDE SEQUENCE [LARGE SCALE GENOMIC DNA]</scope>
    <source>
        <strain evidence="2 3">Hrh1</strain>
    </source>
</reference>
<comment type="caution">
    <text evidence="2">The sequence shown here is derived from an EMBL/GenBank/DDBJ whole genome shotgun (WGS) entry which is preliminary data.</text>
</comment>
<accession>A0A426QJH2</accession>
<organism evidence="2 3">
    <name type="scientific">Thiohalobacter thiocyanaticus</name>
    <dbReference type="NCBI Taxonomy" id="585455"/>
    <lineage>
        <taxon>Bacteria</taxon>
        <taxon>Pseudomonadati</taxon>
        <taxon>Pseudomonadota</taxon>
        <taxon>Gammaproteobacteria</taxon>
        <taxon>Thiohalobacterales</taxon>
        <taxon>Thiohalobacteraceae</taxon>
        <taxon>Thiohalobacter</taxon>
    </lineage>
</organism>
<gene>
    <name evidence="2" type="ORF">D6C00_08110</name>
</gene>
<evidence type="ECO:0000313" key="3">
    <source>
        <dbReference type="Proteomes" id="UP000287798"/>
    </source>
</evidence>
<proteinExistence type="predicted"/>
<protein>
    <submittedName>
        <fullName evidence="2">Uncharacterized protein</fullName>
    </submittedName>
</protein>
<evidence type="ECO:0000313" key="2">
    <source>
        <dbReference type="EMBL" id="RRQ21914.1"/>
    </source>
</evidence>
<sequence>MTNDDDPAKAEQEAQEASAKELLGQLSDIHRMTTRKLVDRLKNDPKPLSASELKAIHEFLLANGVSIDSLYQTAQAEETQALLDDLTVPFPTNPDDPDVIPPFN</sequence>
<keyword evidence="3" id="KW-1185">Reference proteome</keyword>
<dbReference type="InterPro" id="IPR024345">
    <property type="entry name" value="DNA_matur_Phage_T7-like"/>
</dbReference>
<dbReference type="AlphaFoldDB" id="A0A426QJH2"/>
<name>A0A426QJH2_9GAMM</name>
<dbReference type="RefSeq" id="WP_125181253.1">
    <property type="nucleotide sequence ID" value="NZ_QZMU01000001.1"/>
</dbReference>
<feature type="compositionally biased region" description="Basic and acidic residues" evidence="1">
    <location>
        <begin position="1"/>
        <end position="12"/>
    </location>
</feature>
<feature type="region of interest" description="Disordered" evidence="1">
    <location>
        <begin position="1"/>
        <end position="20"/>
    </location>
</feature>